<keyword evidence="1" id="KW-1133">Transmembrane helix</keyword>
<feature type="transmembrane region" description="Helical" evidence="1">
    <location>
        <begin position="400"/>
        <end position="418"/>
    </location>
</feature>
<feature type="transmembrane region" description="Helical" evidence="1">
    <location>
        <begin position="457"/>
        <end position="476"/>
    </location>
</feature>
<feature type="transmembrane region" description="Helical" evidence="1">
    <location>
        <begin position="361"/>
        <end position="380"/>
    </location>
</feature>
<gene>
    <name evidence="2" type="ORF">FAZ69_04895</name>
</gene>
<sequence length="873" mass="95724">MLLIFLLPVIAALPALIGLYDANPMLYVGALAQRFTHGATGIPYIDPNNGFTTQALGYRAALNWLNGTVPWWNYFSGVGLPLAAEYQPAAFFPPTLMLLLPNGMLLQHILLQILAGWGTYGLLRQLGLGRLAAVTGGILFAFNGALAWFDHASALPVPFLPWMLWGVERAFAKAVLGARGGWRLFAVALWMGLVAGFPETAYLNGLLALAWSLLRLWQAGGHRLAFLSRLTLGGVVGLALSAPQILAFFEFLPHAWLGAHDGAFAHAALNPAALLPSLFFPYFYGPIFAYSREWDPLGPIWGSIGGYISLIVVIAGLYGAMLRRTALTWLLLIWLLTVLAKSFGIPQVTALWNLIPGVAQAAFFRYAVPTWELAFIILAAQAIDSLRGQDHEQPPYRRHIAVLSGLLVLAGVFYAVSLRHHLYPVAPLRHWALAAILWVTLMVSAFNVVLSRCRPTRAATAIAAILVFDSALMFFIPTLSNPRSGDVDMKAISFLQENLGLQRFYSLGPVQPNYGAYFGIAAINHNYLPVNKRWVDWVPAHLDAYADPISFTGNYRAAGSTVPTPSQELIRNLSNYEWIGVKYVVAPTGVNPFLSALTSKTDATSVSPLQMSPGNSAAGTLPAGLTDKAVVIDRVGVSIGNYNNTSDGILTAEVCVDSACASGQRDLKESIDNATFVIPLNRDLRIDPVSIVSYRFTRNGGSKPLALWKAATREPAQEQRLEGPTGPQNGYGLQIRLQIRDDKAPAAKQVYADRIMTVYELNQPSPYFEDLQRSCRVTAHDREHVTTECSAPSTLLRRELFFPGWAAKVNGSLTPITEHKDLFQAIALPEGKSTIVFRYEPPHMIWAWIAMFVAFGVLILSTMKKIPHERKRQ</sequence>
<dbReference type="EMBL" id="SWJE01000002">
    <property type="protein sequence ID" value="TKC91856.1"/>
    <property type="molecule type" value="Genomic_DNA"/>
</dbReference>
<accession>A0A4U1IDW6</accession>
<feature type="transmembrane region" description="Helical" evidence="1">
    <location>
        <begin position="105"/>
        <end position="123"/>
    </location>
</feature>
<dbReference type="Proteomes" id="UP000305539">
    <property type="component" value="Unassembled WGS sequence"/>
</dbReference>
<reference evidence="2 3" key="1">
    <citation type="submission" date="2019-04" db="EMBL/GenBank/DDBJ databases">
        <title>Trinickia sp. 7GSK02, isolated from subtropical forest soil.</title>
        <authorList>
            <person name="Gao Z.-H."/>
            <person name="Qiu L.-H."/>
        </authorList>
    </citation>
    <scope>NUCLEOTIDE SEQUENCE [LARGE SCALE GENOMIC DNA]</scope>
    <source>
        <strain evidence="2 3">7GSK02</strain>
    </source>
</reference>
<evidence type="ECO:0000313" key="3">
    <source>
        <dbReference type="Proteomes" id="UP000305539"/>
    </source>
</evidence>
<keyword evidence="1" id="KW-0812">Transmembrane</keyword>
<dbReference type="InterPro" id="IPR018580">
    <property type="entry name" value="Uncharacterised_YfhO"/>
</dbReference>
<keyword evidence="1" id="KW-0472">Membrane</keyword>
<evidence type="ECO:0000256" key="1">
    <source>
        <dbReference type="SAM" id="Phobius"/>
    </source>
</evidence>
<dbReference type="OrthoDB" id="9772884at2"/>
<feature type="transmembrane region" description="Helical" evidence="1">
    <location>
        <begin position="231"/>
        <end position="252"/>
    </location>
</feature>
<protein>
    <recommendedName>
        <fullName evidence="4">YfhO family protein</fullName>
    </recommendedName>
</protein>
<feature type="transmembrane region" description="Helical" evidence="1">
    <location>
        <begin position="184"/>
        <end position="211"/>
    </location>
</feature>
<feature type="transmembrane region" description="Helical" evidence="1">
    <location>
        <begin position="430"/>
        <end position="450"/>
    </location>
</feature>
<dbReference type="PANTHER" id="PTHR38454">
    <property type="entry name" value="INTEGRAL MEMBRANE PROTEIN-RELATED"/>
    <property type="match status" value="1"/>
</dbReference>
<organism evidence="2 3">
    <name type="scientific">Trinickia terrae</name>
    <dbReference type="NCBI Taxonomy" id="2571161"/>
    <lineage>
        <taxon>Bacteria</taxon>
        <taxon>Pseudomonadati</taxon>
        <taxon>Pseudomonadota</taxon>
        <taxon>Betaproteobacteria</taxon>
        <taxon>Burkholderiales</taxon>
        <taxon>Burkholderiaceae</taxon>
        <taxon>Trinickia</taxon>
    </lineage>
</organism>
<evidence type="ECO:0000313" key="2">
    <source>
        <dbReference type="EMBL" id="TKC91856.1"/>
    </source>
</evidence>
<dbReference type="AlphaFoldDB" id="A0A4U1IDW6"/>
<evidence type="ECO:0008006" key="4">
    <source>
        <dbReference type="Google" id="ProtNLM"/>
    </source>
</evidence>
<feature type="transmembrane region" description="Helical" evidence="1">
    <location>
        <begin position="130"/>
        <end position="149"/>
    </location>
</feature>
<feature type="transmembrane region" description="Helical" evidence="1">
    <location>
        <begin position="329"/>
        <end position="355"/>
    </location>
</feature>
<dbReference type="PANTHER" id="PTHR38454:SF1">
    <property type="entry name" value="INTEGRAL MEMBRANE PROTEIN"/>
    <property type="match status" value="1"/>
</dbReference>
<feature type="transmembrane region" description="Helical" evidence="1">
    <location>
        <begin position="845"/>
        <end position="863"/>
    </location>
</feature>
<comment type="caution">
    <text evidence="2">The sequence shown here is derived from an EMBL/GenBank/DDBJ whole genome shotgun (WGS) entry which is preliminary data.</text>
</comment>
<feature type="transmembrane region" description="Helical" evidence="1">
    <location>
        <begin position="304"/>
        <end position="322"/>
    </location>
</feature>
<proteinExistence type="predicted"/>
<keyword evidence="3" id="KW-1185">Reference proteome</keyword>
<name>A0A4U1IDW6_9BURK</name>